<reference evidence="1 2" key="1">
    <citation type="submission" date="2012-05" db="EMBL/GenBank/DDBJ databases">
        <title>Genome sequence of Nitritalea halalkaliphila LW7.</title>
        <authorList>
            <person name="Jangir P.K."/>
            <person name="Singh A."/>
            <person name="Shivaji S."/>
            <person name="Sharma R."/>
        </authorList>
    </citation>
    <scope>NUCLEOTIDE SEQUENCE [LARGE SCALE GENOMIC DNA]</scope>
    <source>
        <strain evidence="1 2">LW7</strain>
    </source>
</reference>
<accession>I5C3H4</accession>
<dbReference type="AlphaFoldDB" id="I5C3H4"/>
<dbReference type="GO" id="GO:0004803">
    <property type="term" value="F:transposase activity"/>
    <property type="evidence" value="ECO:0007669"/>
    <property type="project" value="InterPro"/>
</dbReference>
<name>I5C3H4_9BACT</name>
<dbReference type="PANTHER" id="PTHR33609:SF1">
    <property type="entry name" value="TRANSPOSASE"/>
    <property type="match status" value="1"/>
</dbReference>
<sequence>MKKRTFSKEEKLKVLEEAKSNGVQATLDKYGVYPATYYSWKKKYETMGEKGFRHGMTPAHLKEIKRLEKENELLKKLLAEKEIESHLKDDLLKKKYPWANGKN</sequence>
<dbReference type="Gene3D" id="1.10.10.10">
    <property type="entry name" value="Winged helix-like DNA-binding domain superfamily/Winged helix DNA-binding domain"/>
    <property type="match status" value="1"/>
</dbReference>
<proteinExistence type="predicted"/>
<dbReference type="Proteomes" id="UP000005551">
    <property type="component" value="Unassembled WGS sequence"/>
</dbReference>
<keyword evidence="2" id="KW-1185">Reference proteome</keyword>
<dbReference type="PANTHER" id="PTHR33609">
    <property type="entry name" value="LOW CALCIUM RESPONSE LOCUS PROTEIN S"/>
    <property type="match status" value="1"/>
</dbReference>
<dbReference type="RefSeq" id="WP_009055005.1">
    <property type="nucleotide sequence ID" value="NZ_AJYA01000021.1"/>
</dbReference>
<dbReference type="Pfam" id="PF01527">
    <property type="entry name" value="HTH_Tnp_1"/>
    <property type="match status" value="1"/>
</dbReference>
<dbReference type="InterPro" id="IPR052546">
    <property type="entry name" value="Transposase_8_domain"/>
</dbReference>
<dbReference type="GO" id="GO:0006313">
    <property type="term" value="P:DNA transposition"/>
    <property type="evidence" value="ECO:0007669"/>
    <property type="project" value="InterPro"/>
</dbReference>
<protein>
    <submittedName>
        <fullName evidence="1">Transposase IS3 family, ORF_A</fullName>
    </submittedName>
</protein>
<dbReference type="InterPro" id="IPR036388">
    <property type="entry name" value="WH-like_DNA-bd_sf"/>
</dbReference>
<gene>
    <name evidence="1" type="ORF">A3SI_10069</name>
</gene>
<evidence type="ECO:0000313" key="2">
    <source>
        <dbReference type="Proteomes" id="UP000005551"/>
    </source>
</evidence>
<dbReference type="InterPro" id="IPR002514">
    <property type="entry name" value="Transposase_8"/>
</dbReference>
<evidence type="ECO:0000313" key="1">
    <source>
        <dbReference type="EMBL" id="EIM76376.1"/>
    </source>
</evidence>
<dbReference type="GO" id="GO:0003677">
    <property type="term" value="F:DNA binding"/>
    <property type="evidence" value="ECO:0007669"/>
    <property type="project" value="InterPro"/>
</dbReference>
<dbReference type="EMBL" id="AJYA01000021">
    <property type="protein sequence ID" value="EIM76376.1"/>
    <property type="molecule type" value="Genomic_DNA"/>
</dbReference>
<dbReference type="OrthoDB" id="1495855at2"/>
<organism evidence="1 2">
    <name type="scientific">Nitritalea halalkaliphila LW7</name>
    <dbReference type="NCBI Taxonomy" id="1189621"/>
    <lineage>
        <taxon>Bacteria</taxon>
        <taxon>Pseudomonadati</taxon>
        <taxon>Bacteroidota</taxon>
        <taxon>Cytophagia</taxon>
        <taxon>Cytophagales</taxon>
        <taxon>Cyclobacteriaceae</taxon>
        <taxon>Nitritalea</taxon>
    </lineage>
</organism>
<comment type="caution">
    <text evidence="1">The sequence shown here is derived from an EMBL/GenBank/DDBJ whole genome shotgun (WGS) entry which is preliminary data.</text>
</comment>
<dbReference type="InterPro" id="IPR009057">
    <property type="entry name" value="Homeodomain-like_sf"/>
</dbReference>
<dbReference type="SUPFAM" id="SSF46689">
    <property type="entry name" value="Homeodomain-like"/>
    <property type="match status" value="1"/>
</dbReference>